<evidence type="ECO:0000313" key="3">
    <source>
        <dbReference type="Proteomes" id="UP000683417"/>
    </source>
</evidence>
<dbReference type="Proteomes" id="UP000683417">
    <property type="component" value="Unassembled WGS sequence"/>
</dbReference>
<reference evidence="2" key="1">
    <citation type="submission" date="2020-10" db="EMBL/GenBank/DDBJ databases">
        <authorList>
            <person name="Muller C M."/>
        </authorList>
    </citation>
    <scope>NUCLEOTIDE SEQUENCE</scope>
    <source>
        <strain evidence="2">THUN-12</strain>
    </source>
</reference>
<protein>
    <submittedName>
        <fullName evidence="2">BgTH12-04976</fullName>
    </submittedName>
</protein>
<evidence type="ECO:0000313" key="2">
    <source>
        <dbReference type="EMBL" id="CAD6502384.1"/>
    </source>
</evidence>
<dbReference type="EMBL" id="CAJHIT010000006">
    <property type="protein sequence ID" value="CAD6502384.1"/>
    <property type="molecule type" value="Genomic_DNA"/>
</dbReference>
<accession>A0A9W4D1F2</accession>
<dbReference type="AlphaFoldDB" id="A0A9W4D1F2"/>
<name>A0A9W4D1F2_BLUGR</name>
<evidence type="ECO:0000256" key="1">
    <source>
        <dbReference type="SAM" id="MobiDB-lite"/>
    </source>
</evidence>
<feature type="compositionally biased region" description="Acidic residues" evidence="1">
    <location>
        <begin position="13"/>
        <end position="25"/>
    </location>
</feature>
<comment type="caution">
    <text evidence="2">The sequence shown here is derived from an EMBL/GenBank/DDBJ whole genome shotgun (WGS) entry which is preliminary data.</text>
</comment>
<proteinExistence type="predicted"/>
<sequence length="80" mass="9121">MDIIAVRTMSQQEDQEEHEDEEAAEPPDTINQALNGLKRLLSFKDYLPDSDSVELMTLLRIKRSLQHQAELNRGQGALDN</sequence>
<feature type="region of interest" description="Disordered" evidence="1">
    <location>
        <begin position="1"/>
        <end position="28"/>
    </location>
</feature>
<organism evidence="2 3">
    <name type="scientific">Blumeria graminis f. sp. triticale</name>
    <dbReference type="NCBI Taxonomy" id="1689686"/>
    <lineage>
        <taxon>Eukaryota</taxon>
        <taxon>Fungi</taxon>
        <taxon>Dikarya</taxon>
        <taxon>Ascomycota</taxon>
        <taxon>Pezizomycotina</taxon>
        <taxon>Leotiomycetes</taxon>
        <taxon>Erysiphales</taxon>
        <taxon>Erysiphaceae</taxon>
        <taxon>Blumeria</taxon>
    </lineage>
</organism>
<gene>
    <name evidence="2" type="ORF">BGTH12_LOCUS3742</name>
</gene>